<gene>
    <name evidence="3" type="ORF">MYCTH_2304840</name>
</gene>
<reference evidence="3 4" key="1">
    <citation type="journal article" date="2011" name="Nat. Biotechnol.">
        <title>Comparative genomic analysis of the thermophilic biomass-degrading fungi Myceliophthora thermophila and Thielavia terrestris.</title>
        <authorList>
            <person name="Berka R.M."/>
            <person name="Grigoriev I.V."/>
            <person name="Otillar R."/>
            <person name="Salamov A."/>
            <person name="Grimwood J."/>
            <person name="Reid I."/>
            <person name="Ishmael N."/>
            <person name="John T."/>
            <person name="Darmond C."/>
            <person name="Moisan M.-C."/>
            <person name="Henrissat B."/>
            <person name="Coutinho P.M."/>
            <person name="Lombard V."/>
            <person name="Natvig D.O."/>
            <person name="Lindquist E."/>
            <person name="Schmutz J."/>
            <person name="Lucas S."/>
            <person name="Harris P."/>
            <person name="Powlowski J."/>
            <person name="Bellemare A."/>
            <person name="Taylor D."/>
            <person name="Butler G."/>
            <person name="de Vries R.P."/>
            <person name="Allijn I.E."/>
            <person name="van den Brink J."/>
            <person name="Ushinsky S."/>
            <person name="Storms R."/>
            <person name="Powell A.J."/>
            <person name="Paulsen I.T."/>
            <person name="Elbourne L.D.H."/>
            <person name="Baker S.E."/>
            <person name="Magnuson J."/>
            <person name="LaBoissiere S."/>
            <person name="Clutterbuck A.J."/>
            <person name="Martinez D."/>
            <person name="Wogulis M."/>
            <person name="de Leon A.L."/>
            <person name="Rey M.W."/>
            <person name="Tsang A."/>
        </authorList>
    </citation>
    <scope>NUCLEOTIDE SEQUENCE [LARGE SCALE GENOMIC DNA]</scope>
    <source>
        <strain evidence="4">ATCC 42464 / BCRC 31852 / DSM 1799</strain>
    </source>
</reference>
<proteinExistence type="predicted"/>
<dbReference type="Proteomes" id="UP000007322">
    <property type="component" value="Chromosome 3"/>
</dbReference>
<dbReference type="KEGG" id="mtm:MYCTH_2304840"/>
<evidence type="ECO:0000313" key="3">
    <source>
        <dbReference type="EMBL" id="AEO57964.1"/>
    </source>
</evidence>
<organism evidence="3 4">
    <name type="scientific">Thermothelomyces thermophilus (strain ATCC 42464 / BCRC 31852 / DSM 1799)</name>
    <name type="common">Sporotrichum thermophile</name>
    <dbReference type="NCBI Taxonomy" id="573729"/>
    <lineage>
        <taxon>Eukaryota</taxon>
        <taxon>Fungi</taxon>
        <taxon>Dikarya</taxon>
        <taxon>Ascomycota</taxon>
        <taxon>Pezizomycotina</taxon>
        <taxon>Sordariomycetes</taxon>
        <taxon>Sordariomycetidae</taxon>
        <taxon>Sordariales</taxon>
        <taxon>Chaetomiaceae</taxon>
        <taxon>Thermothelomyces</taxon>
    </lineage>
</organism>
<dbReference type="VEuPathDB" id="FungiDB:MYCTH_2304840"/>
<name>G2QBM1_THET4</name>
<dbReference type="InParanoid" id="G2QBM1"/>
<accession>G2QBM1</accession>
<keyword evidence="2" id="KW-0732">Signal</keyword>
<sequence length="235" mass="26058">MKSVISAGLIATLLCSTTAIASSTPLKTARGSNRVTCYVEIDHTKIDGQDHHHHKRGHKDKPEISRTVSIYGWSFLWNYIITDDCPKITAHLSSLIPLLGRDHHGVKCRVEIGWNPGNAAHEKLHGTAPGHHDSTLEQDNHSAGNQSSWDYAGHGEIDFLTLPAKMEWPLSASFDRPNQLVKSGELGAKYETTTIDATNTFKVSSIMVRFLQHTADHPALDSRWPRQRFLPVLGS</sequence>
<feature type="compositionally biased region" description="Basic and acidic residues" evidence="1">
    <location>
        <begin position="120"/>
        <end position="140"/>
    </location>
</feature>
<feature type="region of interest" description="Disordered" evidence="1">
    <location>
        <begin position="120"/>
        <end position="147"/>
    </location>
</feature>
<dbReference type="GeneID" id="11507835"/>
<dbReference type="AlphaFoldDB" id="G2QBM1"/>
<evidence type="ECO:0000313" key="4">
    <source>
        <dbReference type="Proteomes" id="UP000007322"/>
    </source>
</evidence>
<evidence type="ECO:0000256" key="1">
    <source>
        <dbReference type="SAM" id="MobiDB-lite"/>
    </source>
</evidence>
<keyword evidence="4" id="KW-1185">Reference proteome</keyword>
<protein>
    <submittedName>
        <fullName evidence="3">Uncharacterized protein</fullName>
    </submittedName>
</protein>
<dbReference type="RefSeq" id="XP_003663209.1">
    <property type="nucleotide sequence ID" value="XM_003663161.1"/>
</dbReference>
<feature type="signal peptide" evidence="2">
    <location>
        <begin position="1"/>
        <end position="23"/>
    </location>
</feature>
<dbReference type="OrthoDB" id="4585807at2759"/>
<dbReference type="HOGENOM" id="CLU_1180912_0_0_1"/>
<evidence type="ECO:0000256" key="2">
    <source>
        <dbReference type="SAM" id="SignalP"/>
    </source>
</evidence>
<dbReference type="eggNOG" id="ENOG502RQXF">
    <property type="taxonomic scope" value="Eukaryota"/>
</dbReference>
<dbReference type="EMBL" id="CP003004">
    <property type="protein sequence ID" value="AEO57964.1"/>
    <property type="molecule type" value="Genomic_DNA"/>
</dbReference>
<feature type="chain" id="PRO_5003436155" evidence="2">
    <location>
        <begin position="24"/>
        <end position="235"/>
    </location>
</feature>